<proteinExistence type="predicted"/>
<gene>
    <name evidence="1" type="ORF">pf16_207</name>
</gene>
<organism evidence="1 2">
    <name type="scientific">Pseudomonas phage pf16</name>
    <dbReference type="NCBI Taxonomy" id="1815630"/>
    <lineage>
        <taxon>Viruses</taxon>
        <taxon>Duplodnaviria</taxon>
        <taxon>Heunggongvirae</taxon>
        <taxon>Uroviricota</taxon>
        <taxon>Caudoviricetes</taxon>
        <taxon>Chakrabartyvirus</taxon>
        <taxon>Chakrabartyvirus pf16</taxon>
    </lineage>
</organism>
<name>A0A1S5R643_9CAUD</name>
<protein>
    <submittedName>
        <fullName evidence="1">Uncharacterized protein</fullName>
    </submittedName>
</protein>
<evidence type="ECO:0000313" key="2">
    <source>
        <dbReference type="Proteomes" id="UP000225821"/>
    </source>
</evidence>
<sequence>MNYVRSGQYELVKLVILTNTANPIELDIRNVFTDALVYESIFDGSMSGNVSFVDTNNLVQKYGLGRGETIVMQWFTSGMDDSPINVVGTVFDLMGPHDLNDQASGYTLHFASPEFVESMKRKLFSGHNELCSDIVGRIVDKVKRSIQPKKLNATTTRNIEHIVFSGQTPLQGIDMCSKRAISSTNLNGYLFFEDNQEFRFAPIEELYAQEPISEYKYRSSPVFDNPTNIHEESFNTYQSFEIEPPNKFIDDLDDGQYGASSGFLSLLDKSMTVHTYNAKKNFNTNNTLGKSAVSLDQNFNNDHSDHLSIHYRSTRSDNESSFVNNRLKLLKSNSTSISIGTFGNSMLKVGTVIKASVPTFSKESQSTDDFDNVSGKFLIAEIKHVLTQKAFNQRIKLIKDSYEEVVA</sequence>
<dbReference type="EMBL" id="KU873925">
    <property type="protein sequence ID" value="AND75130.1"/>
    <property type="molecule type" value="Genomic_DNA"/>
</dbReference>
<accession>A0A1S5R643</accession>
<keyword evidence="2" id="KW-1185">Reference proteome</keyword>
<evidence type="ECO:0000313" key="1">
    <source>
        <dbReference type="EMBL" id="AND75130.1"/>
    </source>
</evidence>
<reference evidence="1 2" key="1">
    <citation type="submission" date="2016-03" db="EMBL/GenBank/DDBJ databases">
        <title>Characterisation of pf16 and phiPMW: Two novel phages infecting Pseudomonas putida PpG1.</title>
        <authorList>
            <person name="Magill D.J."/>
            <person name="Krylov V.N."/>
            <person name="Shaburova O.V."/>
            <person name="Allen C.C.R."/>
            <person name="McGrath J.W."/>
            <person name="Quinn J.P."/>
            <person name="Kulakov L.A."/>
        </authorList>
    </citation>
    <scope>NUCLEOTIDE SEQUENCE [LARGE SCALE GENOMIC DNA]</scope>
</reference>
<dbReference type="Proteomes" id="UP000225821">
    <property type="component" value="Segment"/>
</dbReference>